<name>A0A6L5G3D3_9ACTN</name>
<dbReference type="PROSITE" id="PS51318">
    <property type="entry name" value="TAT"/>
    <property type="match status" value="1"/>
</dbReference>
<keyword evidence="2" id="KW-1185">Reference proteome</keyword>
<accession>A0A6L5G3D3</accession>
<evidence type="ECO:0000313" key="1">
    <source>
        <dbReference type="EMBL" id="MQM24200.1"/>
    </source>
</evidence>
<dbReference type="InterPro" id="IPR006311">
    <property type="entry name" value="TAT_signal"/>
</dbReference>
<dbReference type="Proteomes" id="UP000477750">
    <property type="component" value="Unassembled WGS sequence"/>
</dbReference>
<reference evidence="1 2" key="1">
    <citation type="submission" date="2019-10" db="EMBL/GenBank/DDBJ databases">
        <title>Glycomyces albidus sp. nov., a novel actinomycete isolated from rhizosphere soil of wheat (Triticum aestivum L.).</title>
        <authorList>
            <person name="Qian L."/>
        </authorList>
    </citation>
    <scope>NUCLEOTIDE SEQUENCE [LARGE SCALE GENOMIC DNA]</scope>
    <source>
        <strain evidence="1 2">NEAU-7082</strain>
    </source>
</reference>
<proteinExistence type="predicted"/>
<dbReference type="EMBL" id="WIAO01000001">
    <property type="protein sequence ID" value="MQM24200.1"/>
    <property type="molecule type" value="Genomic_DNA"/>
</dbReference>
<dbReference type="Gene3D" id="3.40.190.10">
    <property type="entry name" value="Periplasmic binding protein-like II"/>
    <property type="match status" value="1"/>
</dbReference>
<dbReference type="AlphaFoldDB" id="A0A6L5G3D3"/>
<gene>
    <name evidence="1" type="ORF">GFD30_01195</name>
</gene>
<dbReference type="SUPFAM" id="SSF53850">
    <property type="entry name" value="Periplasmic binding protein-like II"/>
    <property type="match status" value="1"/>
</dbReference>
<sequence length="581" mass="63722">MPRPVSLPSLRSYEVSDMATPSDRTPFKRRSLFKAAGLGAAGAAGLPVLAACSDIESSGGSTQATTGYDFLPTHEEWPLPVEPDLVGEPPHHPSGFTSYPEPVQAITDLPSGSGTYELTVPCWGPAPAKDDPYFTAVYEAWGGTKLELRQGDGMTYGDTAVQWVKADEYGDGIQLFNYMTGSFSNFQETVVNSFYDLTDIVQGDISERWPLLAAIPSEAWGYAVWQKDPDDPETAGIYAIPMNYNGGQGNGILARVDLLEAEGLAMPTTVEEFLEVARAWSDDAAGRWATVGLDWFIGQWFGLGGTDGWNWDPDQKKMINNIERPEFTELMEFRRTLWDEKLIHPDAPTGTLDAAAMQEAGQVMFTQDNLVRWNDYNLKVKRGEIEGRVAPLPPLAAKGRTPTVAMAAGSGGWTFLNKNLSREQVEEILDIANWCASPFGTKEYELLNYGVEGEHFTIGADGTPVFTTLGSEVVQGPVHYKALACQVQTFLTGDPDMVAERFAYDAAIQDYRMENPFEGVRIEPPAEAKAAGSTLWDQQQDIAYGRAELSSIPDMVETYLNNGGEAARQYYTDAYKALHGE</sequence>
<evidence type="ECO:0000313" key="2">
    <source>
        <dbReference type="Proteomes" id="UP000477750"/>
    </source>
</evidence>
<protein>
    <submittedName>
        <fullName evidence="1">Extracellular solute-binding protein</fullName>
    </submittedName>
</protein>
<organism evidence="1 2">
    <name type="scientific">Glycomyces albidus</name>
    <dbReference type="NCBI Taxonomy" id="2656774"/>
    <lineage>
        <taxon>Bacteria</taxon>
        <taxon>Bacillati</taxon>
        <taxon>Actinomycetota</taxon>
        <taxon>Actinomycetes</taxon>
        <taxon>Glycomycetales</taxon>
        <taxon>Glycomycetaceae</taxon>
        <taxon>Glycomyces</taxon>
    </lineage>
</organism>
<comment type="caution">
    <text evidence="1">The sequence shown here is derived from an EMBL/GenBank/DDBJ whole genome shotgun (WGS) entry which is preliminary data.</text>
</comment>